<evidence type="ECO:0000256" key="2">
    <source>
        <dbReference type="SAM" id="Phobius"/>
    </source>
</evidence>
<evidence type="ECO:0000313" key="3">
    <source>
        <dbReference type="EMBL" id="KAJ8876270.1"/>
    </source>
</evidence>
<keyword evidence="4" id="KW-1185">Reference proteome</keyword>
<accession>A0ABQ9GW52</accession>
<evidence type="ECO:0000256" key="1">
    <source>
        <dbReference type="SAM" id="MobiDB-lite"/>
    </source>
</evidence>
<comment type="caution">
    <text evidence="3">The sequence shown here is derived from an EMBL/GenBank/DDBJ whole genome shotgun (WGS) entry which is preliminary data.</text>
</comment>
<keyword evidence="2" id="KW-0812">Transmembrane</keyword>
<evidence type="ECO:0000313" key="4">
    <source>
        <dbReference type="Proteomes" id="UP001159363"/>
    </source>
</evidence>
<dbReference type="Proteomes" id="UP001159363">
    <property type="component" value="Chromosome 8"/>
</dbReference>
<name>A0ABQ9GW52_9NEOP</name>
<keyword evidence="2" id="KW-1133">Transmembrane helix</keyword>
<protein>
    <submittedName>
        <fullName evidence="3">Uncharacterized protein</fullName>
    </submittedName>
</protein>
<feature type="transmembrane region" description="Helical" evidence="2">
    <location>
        <begin position="142"/>
        <end position="160"/>
    </location>
</feature>
<feature type="region of interest" description="Disordered" evidence="1">
    <location>
        <begin position="166"/>
        <end position="187"/>
    </location>
</feature>
<reference evidence="3 4" key="1">
    <citation type="submission" date="2023-02" db="EMBL/GenBank/DDBJ databases">
        <title>LHISI_Scaffold_Assembly.</title>
        <authorList>
            <person name="Stuart O.P."/>
            <person name="Cleave R."/>
            <person name="Magrath M.J.L."/>
            <person name="Mikheyev A.S."/>
        </authorList>
    </citation>
    <scope>NUCLEOTIDE SEQUENCE [LARGE SCALE GENOMIC DNA]</scope>
    <source>
        <strain evidence="3">Daus_M_001</strain>
        <tissue evidence="3">Leg muscle</tissue>
    </source>
</reference>
<gene>
    <name evidence="3" type="ORF">PR048_024180</name>
</gene>
<sequence length="210" mass="22693">MAAGATSEESYLPAREPATVKKFLLSPSLEQSITLDVFVTAARSLQPRHSLNLPTYGACRETNAWNKEAMCSVTRAGRVSVAYVHRRPVSLLLVSSVDQCLLLVCSIDQEESMWTTLMLPLHFSGLYNTVLVGLQFSPLLRLAIGTLICLLIGFGNALSIQRRNTKAGEVGNPRENPPTSGIVQPDSHLQKAGMARQGLNSGRNGGSRAC</sequence>
<organism evidence="3 4">
    <name type="scientific">Dryococelus australis</name>
    <dbReference type="NCBI Taxonomy" id="614101"/>
    <lineage>
        <taxon>Eukaryota</taxon>
        <taxon>Metazoa</taxon>
        <taxon>Ecdysozoa</taxon>
        <taxon>Arthropoda</taxon>
        <taxon>Hexapoda</taxon>
        <taxon>Insecta</taxon>
        <taxon>Pterygota</taxon>
        <taxon>Neoptera</taxon>
        <taxon>Polyneoptera</taxon>
        <taxon>Phasmatodea</taxon>
        <taxon>Verophasmatodea</taxon>
        <taxon>Anareolatae</taxon>
        <taxon>Phasmatidae</taxon>
        <taxon>Eurycanthinae</taxon>
        <taxon>Dryococelus</taxon>
    </lineage>
</organism>
<dbReference type="EMBL" id="JARBHB010000009">
    <property type="protein sequence ID" value="KAJ8876270.1"/>
    <property type="molecule type" value="Genomic_DNA"/>
</dbReference>
<proteinExistence type="predicted"/>
<keyword evidence="2" id="KW-0472">Membrane</keyword>